<organism evidence="2 3">
    <name type="scientific">Micrococcus luteus (strain ATCC 4698 / DSM 20030 / JCM 1464 / CCM 169 / CCUG 5858 / IAM 1056 / NBRC 3333 / NCIMB 9278 / NCTC 2665 / VKM Ac-2230)</name>
    <name type="common">Micrococcus lysodeikticus</name>
    <dbReference type="NCBI Taxonomy" id="465515"/>
    <lineage>
        <taxon>Bacteria</taxon>
        <taxon>Bacillati</taxon>
        <taxon>Actinomycetota</taxon>
        <taxon>Actinomycetes</taxon>
        <taxon>Micrococcales</taxon>
        <taxon>Micrococcaceae</taxon>
        <taxon>Micrococcus</taxon>
    </lineage>
</organism>
<dbReference type="AlphaFoldDB" id="A0A7Z7KJQ4"/>
<dbReference type="Pfam" id="PF01451">
    <property type="entry name" value="LMWPc"/>
    <property type="match status" value="1"/>
</dbReference>
<feature type="domain" description="Phosphotyrosine protein phosphatase I" evidence="1">
    <location>
        <begin position="2"/>
        <end position="137"/>
    </location>
</feature>
<reference evidence="2 3" key="1">
    <citation type="submission" date="2018-06" db="EMBL/GenBank/DDBJ databases">
        <authorList>
            <consortium name="Pathogen Informatics"/>
            <person name="Doyle S."/>
        </authorList>
    </citation>
    <scope>NUCLEOTIDE SEQUENCE [LARGE SCALE GENOMIC DNA]</scope>
    <source>
        <strain evidence="2 3">NCTC2665</strain>
    </source>
</reference>
<gene>
    <name evidence="2" type="ORF">NCTC2665_01574</name>
</gene>
<dbReference type="GeneID" id="93344728"/>
<dbReference type="InterPro" id="IPR036196">
    <property type="entry name" value="Ptyr_pPase_sf"/>
</dbReference>
<dbReference type="EMBL" id="LS483396">
    <property type="protein sequence ID" value="SQG49043.1"/>
    <property type="molecule type" value="Genomic_DNA"/>
</dbReference>
<dbReference type="InterPro" id="IPR023485">
    <property type="entry name" value="Ptyr_pPase"/>
</dbReference>
<dbReference type="Gene3D" id="3.40.50.2300">
    <property type="match status" value="1"/>
</dbReference>
<evidence type="ECO:0000313" key="3">
    <source>
        <dbReference type="Proteomes" id="UP000248985"/>
    </source>
</evidence>
<sequence length="191" mass="20296">MLIVCTGNVCRSAYASRALQGQLGPLAPGRVEVGSAGSQPNQALRVPPPLVRLGAEAGVAGLADHRPAALQPFMIEVADLVLTATQEHMSFALRQVPQAVTRVFTVLELAELVRILDARDGRDWIPAGRGVRAFAAEAAHHRALARSTTQPLDIVDPFRGPEEGYAEMIRIMDPAVETIADALARAVTPAP</sequence>
<evidence type="ECO:0000313" key="2">
    <source>
        <dbReference type="EMBL" id="SQG49043.1"/>
    </source>
</evidence>
<dbReference type="RefSeq" id="WP_029248242.1">
    <property type="nucleotide sequence ID" value="NC_012803.1"/>
</dbReference>
<evidence type="ECO:0000259" key="1">
    <source>
        <dbReference type="SMART" id="SM00226"/>
    </source>
</evidence>
<protein>
    <submittedName>
        <fullName evidence="2">Phosphotyrosine-protein phosphatase</fullName>
    </submittedName>
</protein>
<dbReference type="SUPFAM" id="SSF52788">
    <property type="entry name" value="Phosphotyrosine protein phosphatases I"/>
    <property type="match status" value="1"/>
</dbReference>
<dbReference type="SMART" id="SM00226">
    <property type="entry name" value="LMWPc"/>
    <property type="match status" value="1"/>
</dbReference>
<dbReference type="Proteomes" id="UP000248985">
    <property type="component" value="Chromosome 1"/>
</dbReference>
<accession>A0A7Z7KJQ4</accession>
<name>A0A7Z7KJQ4_MICLC</name>
<proteinExistence type="predicted"/>